<reference evidence="12 13" key="1">
    <citation type="journal article" date="2012" name="J. Bacteriol.">
        <title>Genome sequence of the soybean symbiont Sinorhizobium fredii HH103.</title>
        <authorList>
            <person name="Weidner S."/>
            <person name="Becker A."/>
            <person name="Bonilla I."/>
            <person name="Jaenicke S."/>
            <person name="Lloret J."/>
            <person name="Margaret I."/>
            <person name="Puhler A."/>
            <person name="Ruiz-Sainz J.E."/>
            <person name="Schneiker-Bekel S."/>
            <person name="Szczepanowski R."/>
            <person name="Vinardell J.M."/>
            <person name="Zehner S."/>
            <person name="Gottfert M."/>
        </authorList>
    </citation>
    <scope>NUCLEOTIDE SEQUENCE [LARGE SCALE GENOMIC DNA]</scope>
    <source>
        <strain evidence="12 13">HH103</strain>
    </source>
</reference>
<dbReference type="AlphaFoldDB" id="G9AAT3"/>
<dbReference type="PANTHER" id="PTHR43725">
    <property type="entry name" value="UDP-GLUCOSE 4-EPIMERASE"/>
    <property type="match status" value="1"/>
</dbReference>
<evidence type="ECO:0000313" key="13">
    <source>
        <dbReference type="Proteomes" id="UP000007735"/>
    </source>
</evidence>
<dbReference type="EMBL" id="HE616890">
    <property type="protein sequence ID" value="CCE94713.1"/>
    <property type="molecule type" value="Genomic_DNA"/>
</dbReference>
<name>G9AAT3_SINF1</name>
<evidence type="ECO:0000256" key="6">
    <source>
        <dbReference type="ARBA" id="ARBA00018569"/>
    </source>
</evidence>
<dbReference type="HOGENOM" id="CLU_007383_1_10_5"/>
<sequence length="346" mass="37460">MAILVTGGAGYIGSHMVWSLLDAGETVVVLDSLTTGFRWAVAPEARFYFGDVGDRAVLARIFAENEIDAVVHFAGSAVVPESVAKPLAYYENNTAKTRTLIAATMEAGVRRFVFSSTAAVYGTQDTPDPVKETAALRPESPYGRSKLMSEIMLEDAAEAHDFSYVALRYFNVAGADPLGRAGQSTFGATHLIKVACEAALGKRRKVDVFGTDYPTADGTGIRDYIHVSDLVAAHRNALDYLRRGGEPLVTNCGYGEGFSVLQVLDTVRQVSGCDFRVDYAPRRPGDAAQVVADPTVARLKLDWVPTHASLEHIVQSAFDWEGYLSRKNSFDVGRGDDGRLVANGRR</sequence>
<evidence type="ECO:0000313" key="12">
    <source>
        <dbReference type="EMBL" id="CCE94713.1"/>
    </source>
</evidence>
<comment type="cofactor">
    <cofactor evidence="2 10">
        <name>NAD(+)</name>
        <dbReference type="ChEBI" id="CHEBI:57540"/>
    </cofactor>
</comment>
<evidence type="ECO:0000256" key="2">
    <source>
        <dbReference type="ARBA" id="ARBA00001911"/>
    </source>
</evidence>
<dbReference type="CDD" id="cd05247">
    <property type="entry name" value="UDP_G4E_1_SDR_e"/>
    <property type="match status" value="1"/>
</dbReference>
<dbReference type="PANTHER" id="PTHR43725:SF53">
    <property type="entry name" value="UDP-ARABINOSE 4-EPIMERASE 1"/>
    <property type="match status" value="1"/>
</dbReference>
<dbReference type="GO" id="GO:0003978">
    <property type="term" value="F:UDP-glucose 4-epimerase activity"/>
    <property type="evidence" value="ECO:0007669"/>
    <property type="project" value="UniProtKB-UniRule"/>
</dbReference>
<dbReference type="InterPro" id="IPR001509">
    <property type="entry name" value="Epimerase_deHydtase"/>
</dbReference>
<proteinExistence type="inferred from homology"/>
<dbReference type="NCBIfam" id="TIGR01179">
    <property type="entry name" value="galE"/>
    <property type="match status" value="1"/>
</dbReference>
<comment type="subunit">
    <text evidence="10">Homodimer.</text>
</comment>
<dbReference type="EC" id="5.1.3.2" evidence="5 10"/>
<keyword evidence="7 10" id="KW-0520">NAD</keyword>
<dbReference type="SUPFAM" id="SSF51735">
    <property type="entry name" value="NAD(P)-binding Rossmann-fold domains"/>
    <property type="match status" value="1"/>
</dbReference>
<evidence type="ECO:0000259" key="11">
    <source>
        <dbReference type="Pfam" id="PF01370"/>
    </source>
</evidence>
<dbReference type="Proteomes" id="UP000007735">
    <property type="component" value="Chromosome"/>
</dbReference>
<evidence type="ECO:0000256" key="1">
    <source>
        <dbReference type="ARBA" id="ARBA00000083"/>
    </source>
</evidence>
<dbReference type="InterPro" id="IPR005886">
    <property type="entry name" value="UDP_G4E"/>
</dbReference>
<gene>
    <name evidence="12" type="primary">galE</name>
    <name evidence="12" type="ordered locus">SFHH103_00209</name>
</gene>
<feature type="domain" description="NAD-dependent epimerase/dehydratase" evidence="11">
    <location>
        <begin position="3"/>
        <end position="253"/>
    </location>
</feature>
<evidence type="ECO:0000256" key="3">
    <source>
        <dbReference type="ARBA" id="ARBA00004947"/>
    </source>
</evidence>
<dbReference type="GO" id="GO:0033499">
    <property type="term" value="P:galactose catabolic process via UDP-galactose, Leloir pathway"/>
    <property type="evidence" value="ECO:0007669"/>
    <property type="project" value="TreeGrafter"/>
</dbReference>
<dbReference type="STRING" id="1117943.SFHH103_00209"/>
<evidence type="ECO:0000256" key="8">
    <source>
        <dbReference type="ARBA" id="ARBA00023235"/>
    </source>
</evidence>
<dbReference type="Gene3D" id="3.90.25.10">
    <property type="entry name" value="UDP-galactose 4-epimerase, domain 1"/>
    <property type="match status" value="1"/>
</dbReference>
<comment type="catalytic activity">
    <reaction evidence="1 10">
        <text>UDP-alpha-D-glucose = UDP-alpha-D-galactose</text>
        <dbReference type="Rhea" id="RHEA:22168"/>
        <dbReference type="ChEBI" id="CHEBI:58885"/>
        <dbReference type="ChEBI" id="CHEBI:66914"/>
        <dbReference type="EC" id="5.1.3.2"/>
    </reaction>
</comment>
<organism evidence="12 13">
    <name type="scientific">Sinorhizobium fredii (strain HH103)</name>
    <dbReference type="NCBI Taxonomy" id="1117943"/>
    <lineage>
        <taxon>Bacteria</taxon>
        <taxon>Pseudomonadati</taxon>
        <taxon>Pseudomonadota</taxon>
        <taxon>Alphaproteobacteria</taxon>
        <taxon>Hyphomicrobiales</taxon>
        <taxon>Rhizobiaceae</taxon>
        <taxon>Sinorhizobium/Ensifer group</taxon>
        <taxon>Sinorhizobium</taxon>
    </lineage>
</organism>
<protein>
    <recommendedName>
        <fullName evidence="6 10">UDP-glucose 4-epimerase</fullName>
        <ecNumber evidence="5 10">5.1.3.2</ecNumber>
    </recommendedName>
</protein>
<dbReference type="InterPro" id="IPR036291">
    <property type="entry name" value="NAD(P)-bd_dom_sf"/>
</dbReference>
<evidence type="ECO:0000256" key="4">
    <source>
        <dbReference type="ARBA" id="ARBA00007637"/>
    </source>
</evidence>
<accession>G9AAT3</accession>
<dbReference type="RefSeq" id="WP_014327237.1">
    <property type="nucleotide sequence ID" value="NC_016812.1"/>
</dbReference>
<dbReference type="eggNOG" id="COG1087">
    <property type="taxonomic scope" value="Bacteria"/>
</dbReference>
<evidence type="ECO:0000256" key="10">
    <source>
        <dbReference type="RuleBase" id="RU366046"/>
    </source>
</evidence>
<evidence type="ECO:0000256" key="5">
    <source>
        <dbReference type="ARBA" id="ARBA00013189"/>
    </source>
</evidence>
<dbReference type="PATRIC" id="fig|380.5.peg.224"/>
<comment type="similarity">
    <text evidence="4 10">Belongs to the NAD(P)-dependent epimerase/dehydratase family.</text>
</comment>
<dbReference type="UniPathway" id="UPA00214"/>
<keyword evidence="8 10" id="KW-0413">Isomerase</keyword>
<dbReference type="KEGG" id="sfh:SFHH103_00209"/>
<dbReference type="Gene3D" id="3.40.50.720">
    <property type="entry name" value="NAD(P)-binding Rossmann-like Domain"/>
    <property type="match status" value="1"/>
</dbReference>
<dbReference type="Pfam" id="PF01370">
    <property type="entry name" value="Epimerase"/>
    <property type="match status" value="1"/>
</dbReference>
<keyword evidence="9 10" id="KW-0119">Carbohydrate metabolism</keyword>
<comment type="pathway">
    <text evidence="3 10">Carbohydrate metabolism; galactose metabolism.</text>
</comment>
<evidence type="ECO:0000256" key="9">
    <source>
        <dbReference type="ARBA" id="ARBA00023277"/>
    </source>
</evidence>
<evidence type="ECO:0000256" key="7">
    <source>
        <dbReference type="ARBA" id="ARBA00023027"/>
    </source>
</evidence>